<reference evidence="2 3" key="1">
    <citation type="submission" date="2022-09" db="EMBL/GenBank/DDBJ databases">
        <title>Genome sequencing of Flavivirga sp. MEBiC05379.</title>
        <authorList>
            <person name="Oh H.-M."/>
            <person name="Kwon K.K."/>
            <person name="Park M.J."/>
            <person name="Yang S.-H."/>
        </authorList>
    </citation>
    <scope>NUCLEOTIDE SEQUENCE [LARGE SCALE GENOMIC DNA]</scope>
    <source>
        <strain evidence="2 3">MEBiC05379</strain>
    </source>
</reference>
<keyword evidence="3" id="KW-1185">Reference proteome</keyword>
<sequence length="369" mass="42738">MRKVRSINFIYNAIFIIILIGCKGKSARVVIHNDIKHFTKFLQENDSIVFKNMHELKGLLPKQMHIIDSTLIIFNFTRNRKGYTFYNYSLNDNKLSKGYLAYGRGPNEVIGPFTSRVKDGKLWMHDITRKKIMSIEVDKALNDSILSFNNFSIQNYHYKIDIADSLHYLSVGDKFSLSKIQLIDLASQKTIKEYGKFTLLDEAPIDAVKDGYQSFILSKPSGNKVVLPYRYEDVVEIYDLKSDTSIAIQGPDRIVLDFKPTKLKSGNVYMVEKDTRRTYGAPVVTDKYIYLPYSGHRRGNRSEEERFKWNNENVIHVFDWEGNPIKKLVLDRYITSIAVSKDDKTLYSFDAETGYLIKANLDLRTNKNK</sequence>
<proteinExistence type="predicted"/>
<dbReference type="Pfam" id="PF15869">
    <property type="entry name" value="TolB_like"/>
    <property type="match status" value="1"/>
</dbReference>
<feature type="transmembrane region" description="Helical" evidence="1">
    <location>
        <begin position="6"/>
        <end position="22"/>
    </location>
</feature>
<dbReference type="EMBL" id="JAODOP010000001">
    <property type="protein sequence ID" value="MEF3831871.1"/>
    <property type="molecule type" value="Genomic_DNA"/>
</dbReference>
<evidence type="ECO:0000313" key="3">
    <source>
        <dbReference type="Proteomes" id="UP001337305"/>
    </source>
</evidence>
<gene>
    <name evidence="2" type="ORF">N1F79_01910</name>
</gene>
<comment type="caution">
    <text evidence="2">The sequence shown here is derived from an EMBL/GenBank/DDBJ whole genome shotgun (WGS) entry which is preliminary data.</text>
</comment>
<protein>
    <submittedName>
        <fullName evidence="2">TolB-like 6-bladed beta-propeller domain-containing protein</fullName>
    </submittedName>
</protein>
<dbReference type="Proteomes" id="UP001337305">
    <property type="component" value="Unassembled WGS sequence"/>
</dbReference>
<evidence type="ECO:0000256" key="1">
    <source>
        <dbReference type="SAM" id="Phobius"/>
    </source>
</evidence>
<evidence type="ECO:0000313" key="2">
    <source>
        <dbReference type="EMBL" id="MEF3831871.1"/>
    </source>
</evidence>
<keyword evidence="1" id="KW-0812">Transmembrane</keyword>
<dbReference type="RefSeq" id="WP_303308869.1">
    <property type="nucleotide sequence ID" value="NZ_JAODOP010000001.1"/>
</dbReference>
<dbReference type="InterPro" id="IPR011044">
    <property type="entry name" value="Quino_amine_DH_bsu"/>
</dbReference>
<dbReference type="SUPFAM" id="SSF50969">
    <property type="entry name" value="YVTN repeat-like/Quinoprotein amine dehydrogenase"/>
    <property type="match status" value="1"/>
</dbReference>
<accession>A0ABU7XN97</accession>
<keyword evidence="1" id="KW-0472">Membrane</keyword>
<name>A0ABU7XN97_9FLAO</name>
<dbReference type="PROSITE" id="PS51257">
    <property type="entry name" value="PROKAR_LIPOPROTEIN"/>
    <property type="match status" value="1"/>
</dbReference>
<organism evidence="2 3">
    <name type="scientific">Flavivirga spongiicola</name>
    <dbReference type="NCBI Taxonomy" id="421621"/>
    <lineage>
        <taxon>Bacteria</taxon>
        <taxon>Pseudomonadati</taxon>
        <taxon>Bacteroidota</taxon>
        <taxon>Flavobacteriia</taxon>
        <taxon>Flavobacteriales</taxon>
        <taxon>Flavobacteriaceae</taxon>
        <taxon>Flavivirga</taxon>
    </lineage>
</organism>
<keyword evidence="1" id="KW-1133">Transmembrane helix</keyword>